<dbReference type="Proteomes" id="UP000654052">
    <property type="component" value="Segment"/>
</dbReference>
<dbReference type="RefSeq" id="YP_010755468.1">
    <property type="nucleotide sequence ID" value="NC_073470.1"/>
</dbReference>
<evidence type="ECO:0000313" key="1">
    <source>
        <dbReference type="EMBL" id="QRI45112.1"/>
    </source>
</evidence>
<dbReference type="KEGG" id="vg:80020122"/>
<accession>A0A890UT55</accession>
<gene>
    <name evidence="1" type="primary">58</name>
    <name evidence="1" type="ORF">SEA_SHOCKER_58</name>
</gene>
<dbReference type="EMBL" id="MW507126">
    <property type="protein sequence ID" value="QRI45112.1"/>
    <property type="molecule type" value="Genomic_DNA"/>
</dbReference>
<name>A0A890UT55_9CAUD</name>
<dbReference type="GeneID" id="80020122"/>
<organism evidence="1 2">
    <name type="scientific">Microbacterium phage Shocker</name>
    <dbReference type="NCBI Taxonomy" id="2805839"/>
    <lineage>
        <taxon>Viruses</taxon>
        <taxon>Duplodnaviria</taxon>
        <taxon>Heunggongvirae</taxon>
        <taxon>Uroviricota</taxon>
        <taxon>Caudoviricetes</taxon>
        <taxon>Shockervirus</taxon>
        <taxon>Shockervirus shocker</taxon>
    </lineage>
</organism>
<sequence length="49" mass="5733">MTAMPPVTTEVAEWMRTWNERNPEKAKKFERLKKMPQRGIGGRFVKRGG</sequence>
<proteinExistence type="predicted"/>
<reference evidence="1" key="1">
    <citation type="submission" date="2021-01" db="EMBL/GenBank/DDBJ databases">
        <authorList>
            <person name="Weegman M.K."/>
            <person name="Spring A.S."/>
            <person name="Bonilla J.A."/>
            <person name="Klyczek K."/>
            <person name="Garlena R.A."/>
            <person name="Russell D.A."/>
            <person name="Pope W.H."/>
            <person name="Jacobs-Sera D."/>
            <person name="Hatfull G.F."/>
        </authorList>
    </citation>
    <scope>NUCLEOTIDE SEQUENCE</scope>
</reference>
<protein>
    <submittedName>
        <fullName evidence="1">Uncharacterized protein</fullName>
    </submittedName>
</protein>
<keyword evidence="2" id="KW-1185">Reference proteome</keyword>
<evidence type="ECO:0000313" key="2">
    <source>
        <dbReference type="Proteomes" id="UP000654052"/>
    </source>
</evidence>